<keyword evidence="2" id="KW-1133">Transmembrane helix</keyword>
<keyword evidence="2" id="KW-0812">Transmembrane</keyword>
<reference evidence="3 4" key="1">
    <citation type="submission" date="2023-05" db="EMBL/GenBank/DDBJ databases">
        <title>Draft genome sequence of Streptomyces sp. B-S-A8 isolated from a cave soil in Thailand.</title>
        <authorList>
            <person name="Chamroensaksri N."/>
            <person name="Muangham S."/>
        </authorList>
    </citation>
    <scope>NUCLEOTIDE SEQUENCE [LARGE SCALE GENOMIC DNA]</scope>
    <source>
        <strain evidence="3 4">B-S-A8</strain>
    </source>
</reference>
<organism evidence="3 4">
    <name type="scientific">Streptomyces solicavernae</name>
    <dbReference type="NCBI Taxonomy" id="3043614"/>
    <lineage>
        <taxon>Bacteria</taxon>
        <taxon>Bacillati</taxon>
        <taxon>Actinomycetota</taxon>
        <taxon>Actinomycetes</taxon>
        <taxon>Kitasatosporales</taxon>
        <taxon>Streptomycetaceae</taxon>
        <taxon>Streptomyces</taxon>
    </lineage>
</organism>
<dbReference type="EMBL" id="JASCIR010000018">
    <property type="protein sequence ID" value="MDI3388593.1"/>
    <property type="molecule type" value="Genomic_DNA"/>
</dbReference>
<comment type="caution">
    <text evidence="3">The sequence shown here is derived from an EMBL/GenBank/DDBJ whole genome shotgun (WGS) entry which is preliminary data.</text>
</comment>
<feature type="compositionally biased region" description="Low complexity" evidence="1">
    <location>
        <begin position="121"/>
        <end position="133"/>
    </location>
</feature>
<evidence type="ECO:0000256" key="2">
    <source>
        <dbReference type="SAM" id="Phobius"/>
    </source>
</evidence>
<feature type="compositionally biased region" description="Basic and acidic residues" evidence="1">
    <location>
        <begin position="68"/>
        <end position="94"/>
    </location>
</feature>
<evidence type="ECO:0000313" key="4">
    <source>
        <dbReference type="Proteomes" id="UP001224661"/>
    </source>
</evidence>
<accession>A0ABT6RVW5</accession>
<dbReference type="Proteomes" id="UP001224661">
    <property type="component" value="Unassembled WGS sequence"/>
</dbReference>
<gene>
    <name evidence="3" type="ORF">QIS99_20630</name>
</gene>
<feature type="compositionally biased region" description="Low complexity" evidence="1">
    <location>
        <begin position="186"/>
        <end position="220"/>
    </location>
</feature>
<feature type="compositionally biased region" description="Basic and acidic residues" evidence="1">
    <location>
        <begin position="21"/>
        <end position="36"/>
    </location>
</feature>
<feature type="compositionally biased region" description="Basic and acidic residues" evidence="1">
    <location>
        <begin position="103"/>
        <end position="116"/>
    </location>
</feature>
<proteinExistence type="predicted"/>
<feature type="transmembrane region" description="Helical" evidence="2">
    <location>
        <begin position="147"/>
        <end position="168"/>
    </location>
</feature>
<feature type="region of interest" description="Disordered" evidence="1">
    <location>
        <begin position="175"/>
        <end position="220"/>
    </location>
</feature>
<keyword evidence="4" id="KW-1185">Reference proteome</keyword>
<dbReference type="RefSeq" id="WP_282515045.1">
    <property type="nucleotide sequence ID" value="NZ_JASCIR010000018.1"/>
</dbReference>
<protein>
    <submittedName>
        <fullName evidence="3">DUF963 domain-containing protein</fullName>
    </submittedName>
</protein>
<name>A0ABT6RVW5_9ACTN</name>
<keyword evidence="2" id="KW-0472">Membrane</keyword>
<sequence>MTPQVYSGPVPEDVGGTPSADGREPDDDRDHGRADEEFAAVVFDEDFVRSAAIHEPSAVERLLAQAQDRAEAEHRRRGHPEDRADDRYDDRYDLDAYDDDHDDHDGHDGYADRNPEWGDAYGPYGPDGPLDLDSAGRRTPGRWHRPVAWVLALVMGIGMVALAFTAVYRGNSGHREDPVPAPTTTGVDSSPSTPVGPSVPVGPSTPVGPSVPVGRSAPGL</sequence>
<evidence type="ECO:0000313" key="3">
    <source>
        <dbReference type="EMBL" id="MDI3388593.1"/>
    </source>
</evidence>
<feature type="region of interest" description="Disordered" evidence="1">
    <location>
        <begin position="1"/>
        <end position="37"/>
    </location>
</feature>
<feature type="region of interest" description="Disordered" evidence="1">
    <location>
        <begin position="60"/>
        <end position="139"/>
    </location>
</feature>
<evidence type="ECO:0000256" key="1">
    <source>
        <dbReference type="SAM" id="MobiDB-lite"/>
    </source>
</evidence>